<keyword evidence="3" id="KW-0813">Transport</keyword>
<dbReference type="Gene3D" id="3.10.105.10">
    <property type="entry name" value="Dipeptide-binding Protein, Domain 3"/>
    <property type="match status" value="1"/>
</dbReference>
<dbReference type="InterPro" id="IPR039424">
    <property type="entry name" value="SBP_5"/>
</dbReference>
<dbReference type="PANTHER" id="PTHR30290">
    <property type="entry name" value="PERIPLASMIC BINDING COMPONENT OF ABC TRANSPORTER"/>
    <property type="match status" value="1"/>
</dbReference>
<dbReference type="PANTHER" id="PTHR30290:SF10">
    <property type="entry name" value="PERIPLASMIC OLIGOPEPTIDE-BINDING PROTEIN-RELATED"/>
    <property type="match status" value="1"/>
</dbReference>
<evidence type="ECO:0000256" key="4">
    <source>
        <dbReference type="ARBA" id="ARBA00022729"/>
    </source>
</evidence>
<evidence type="ECO:0000313" key="7">
    <source>
        <dbReference type="EMBL" id="MBC8573375.1"/>
    </source>
</evidence>
<keyword evidence="8" id="KW-1185">Reference proteome</keyword>
<feature type="domain" description="Solute-binding protein family 5" evidence="6">
    <location>
        <begin position="77"/>
        <end position="444"/>
    </location>
</feature>
<organism evidence="7 8">
    <name type="scientific">Jingyaoa shaoxingensis</name>
    <dbReference type="NCBI Taxonomy" id="2763671"/>
    <lineage>
        <taxon>Bacteria</taxon>
        <taxon>Bacillati</taxon>
        <taxon>Bacillota</taxon>
        <taxon>Clostridia</taxon>
        <taxon>Lachnospirales</taxon>
        <taxon>Lachnospiraceae</taxon>
        <taxon>Jingyaoa</taxon>
    </lineage>
</organism>
<evidence type="ECO:0000256" key="1">
    <source>
        <dbReference type="ARBA" id="ARBA00004196"/>
    </source>
</evidence>
<dbReference type="PIRSF" id="PIRSF002741">
    <property type="entry name" value="MppA"/>
    <property type="match status" value="1"/>
</dbReference>
<sequence length="521" mass="58033">MRRRNKMALAAAVIGLTTMAFSSGVFAEDAEKLEISVTGGGEDSMQLNTATSGFLNGLSALRHLYEGLYKLDANGEVVLGQAASVEESDDKLTWTFTLRDDITWSDGQAVTAGDFVFAFDNLAAQGGDYCSLLSDVAESYEAPDDKTLIIHLKQPCGYLPSILAFPSTYPARQDYVEEYGDAYATDPDKAVYNGPYEMTDWAHESEVVMKLRDDYYDADNIDVGTINWELITEESSALASFESGEYVYSDLCPDEEKPRMEGNGLTYTAGNNNYCVMFNLGDKGNDVLKDEKVREALSLTIDRERIINIRGLNDEVGVTLIGRGYTNEEGTDFVDYCDPWEDVDAYEDNCETAKQLLAEAGYENGEGFPALTYIVNNDSRKEIAESIVNDWKEILGIDSITVEKVENFSAARRSGDYDIAYYGWFMDYTDLSNMYGTFINTGDANSFYQSDEYDAAYQKAISTDTQDAQWEAYKECDAILAKDLPVSVILHSMSSYLFDDNNYDGLVYSCGNFVFTYLKAL</sequence>
<dbReference type="Gene3D" id="3.90.76.10">
    <property type="entry name" value="Dipeptide-binding Protein, Domain 1"/>
    <property type="match status" value="1"/>
</dbReference>
<evidence type="ECO:0000256" key="5">
    <source>
        <dbReference type="SAM" id="SignalP"/>
    </source>
</evidence>
<protein>
    <submittedName>
        <fullName evidence="7">Peptide ABC transporter substrate-binding protein</fullName>
    </submittedName>
</protein>
<feature type="signal peptide" evidence="5">
    <location>
        <begin position="1"/>
        <end position="27"/>
    </location>
</feature>
<name>A0ABR7NAF0_9FIRM</name>
<reference evidence="7 8" key="1">
    <citation type="submission" date="2020-08" db="EMBL/GenBank/DDBJ databases">
        <title>Genome public.</title>
        <authorList>
            <person name="Liu C."/>
            <person name="Sun Q."/>
        </authorList>
    </citation>
    <scope>NUCLEOTIDE SEQUENCE [LARGE SCALE GENOMIC DNA]</scope>
    <source>
        <strain evidence="7 8">NSJ-46</strain>
    </source>
</reference>
<dbReference type="CDD" id="cd08504">
    <property type="entry name" value="PBP2_OppA"/>
    <property type="match status" value="1"/>
</dbReference>
<keyword evidence="4 5" id="KW-0732">Signal</keyword>
<comment type="subcellular location">
    <subcellularLocation>
        <location evidence="1">Cell envelope</location>
    </subcellularLocation>
</comment>
<dbReference type="SUPFAM" id="SSF53850">
    <property type="entry name" value="Periplasmic binding protein-like II"/>
    <property type="match status" value="1"/>
</dbReference>
<dbReference type="Pfam" id="PF00496">
    <property type="entry name" value="SBP_bac_5"/>
    <property type="match status" value="1"/>
</dbReference>
<evidence type="ECO:0000259" key="6">
    <source>
        <dbReference type="Pfam" id="PF00496"/>
    </source>
</evidence>
<dbReference type="EMBL" id="JACRSZ010000009">
    <property type="protein sequence ID" value="MBC8573375.1"/>
    <property type="molecule type" value="Genomic_DNA"/>
</dbReference>
<gene>
    <name evidence="7" type="ORF">H8716_09825</name>
</gene>
<dbReference type="Gene3D" id="3.40.190.10">
    <property type="entry name" value="Periplasmic binding protein-like II"/>
    <property type="match status" value="1"/>
</dbReference>
<evidence type="ECO:0000313" key="8">
    <source>
        <dbReference type="Proteomes" id="UP000657421"/>
    </source>
</evidence>
<dbReference type="RefSeq" id="WP_249308543.1">
    <property type="nucleotide sequence ID" value="NZ_JACRSZ010000009.1"/>
</dbReference>
<comment type="similarity">
    <text evidence="2">Belongs to the bacterial solute-binding protein 5 family.</text>
</comment>
<comment type="caution">
    <text evidence="7">The sequence shown here is derived from an EMBL/GenBank/DDBJ whole genome shotgun (WGS) entry which is preliminary data.</text>
</comment>
<feature type="chain" id="PRO_5045834656" evidence="5">
    <location>
        <begin position="28"/>
        <end position="521"/>
    </location>
</feature>
<dbReference type="Proteomes" id="UP000657421">
    <property type="component" value="Unassembled WGS sequence"/>
</dbReference>
<dbReference type="InterPro" id="IPR000914">
    <property type="entry name" value="SBP_5_dom"/>
</dbReference>
<proteinExistence type="inferred from homology"/>
<evidence type="ECO:0000256" key="3">
    <source>
        <dbReference type="ARBA" id="ARBA00022448"/>
    </source>
</evidence>
<evidence type="ECO:0000256" key="2">
    <source>
        <dbReference type="ARBA" id="ARBA00005695"/>
    </source>
</evidence>
<dbReference type="InterPro" id="IPR030678">
    <property type="entry name" value="Peptide/Ni-bd"/>
</dbReference>
<accession>A0ABR7NAF0</accession>